<dbReference type="GO" id="GO:0020037">
    <property type="term" value="F:heme binding"/>
    <property type="evidence" value="ECO:0007669"/>
    <property type="project" value="InterPro"/>
</dbReference>
<dbReference type="Proteomes" id="UP001461498">
    <property type="component" value="Unassembled WGS sequence"/>
</dbReference>
<evidence type="ECO:0000256" key="9">
    <source>
        <dbReference type="ARBA" id="ARBA00023002"/>
    </source>
</evidence>
<dbReference type="SUPFAM" id="SSF48264">
    <property type="entry name" value="Cytochrome P450"/>
    <property type="match status" value="1"/>
</dbReference>
<dbReference type="Pfam" id="PF00067">
    <property type="entry name" value="p450"/>
    <property type="match status" value="1"/>
</dbReference>
<dbReference type="InterPro" id="IPR050196">
    <property type="entry name" value="Cytochrome_P450_Monoox"/>
</dbReference>
<reference evidence="16 17" key="1">
    <citation type="submission" date="2022-12" db="EMBL/GenBank/DDBJ databases">
        <title>Chromosome-level genome assembly of true bugs.</title>
        <authorList>
            <person name="Ma L."/>
            <person name="Li H."/>
        </authorList>
    </citation>
    <scope>NUCLEOTIDE SEQUENCE [LARGE SCALE GENOMIC DNA]</scope>
    <source>
        <strain evidence="16">Lab_2022b</strain>
    </source>
</reference>
<dbReference type="EMBL" id="JAPXFL010000001">
    <property type="protein sequence ID" value="KAK9512859.1"/>
    <property type="molecule type" value="Genomic_DNA"/>
</dbReference>
<evidence type="ECO:0000256" key="15">
    <source>
        <dbReference type="SAM" id="Phobius"/>
    </source>
</evidence>
<dbReference type="InterPro" id="IPR036396">
    <property type="entry name" value="Cyt_P450_sf"/>
</dbReference>
<comment type="similarity">
    <text evidence="4 14">Belongs to the cytochrome P450 family.</text>
</comment>
<dbReference type="GO" id="GO:0005789">
    <property type="term" value="C:endoplasmic reticulum membrane"/>
    <property type="evidence" value="ECO:0007669"/>
    <property type="project" value="UniProtKB-SubCell"/>
</dbReference>
<name>A0AAW1DU24_9HEMI</name>
<dbReference type="GO" id="GO:0005506">
    <property type="term" value="F:iron ion binding"/>
    <property type="evidence" value="ECO:0007669"/>
    <property type="project" value="InterPro"/>
</dbReference>
<evidence type="ECO:0000256" key="7">
    <source>
        <dbReference type="ARBA" id="ARBA00022824"/>
    </source>
</evidence>
<keyword evidence="11 14" id="KW-0503">Monooxygenase</keyword>
<evidence type="ECO:0000256" key="8">
    <source>
        <dbReference type="ARBA" id="ARBA00022848"/>
    </source>
</evidence>
<dbReference type="GO" id="GO:0016705">
    <property type="term" value="F:oxidoreductase activity, acting on paired donors, with incorporation or reduction of molecular oxygen"/>
    <property type="evidence" value="ECO:0007669"/>
    <property type="project" value="InterPro"/>
</dbReference>
<dbReference type="PRINTS" id="PR00463">
    <property type="entry name" value="EP450I"/>
</dbReference>
<evidence type="ECO:0000256" key="6">
    <source>
        <dbReference type="ARBA" id="ARBA00022723"/>
    </source>
</evidence>
<evidence type="ECO:0000256" key="13">
    <source>
        <dbReference type="PIRSR" id="PIRSR602401-1"/>
    </source>
</evidence>
<dbReference type="Gene3D" id="1.10.630.10">
    <property type="entry name" value="Cytochrome P450"/>
    <property type="match status" value="1"/>
</dbReference>
<dbReference type="InterPro" id="IPR002401">
    <property type="entry name" value="Cyt_P450_E_grp-I"/>
</dbReference>
<organism evidence="16 17">
    <name type="scientific">Rhynocoris fuscipes</name>
    <dbReference type="NCBI Taxonomy" id="488301"/>
    <lineage>
        <taxon>Eukaryota</taxon>
        <taxon>Metazoa</taxon>
        <taxon>Ecdysozoa</taxon>
        <taxon>Arthropoda</taxon>
        <taxon>Hexapoda</taxon>
        <taxon>Insecta</taxon>
        <taxon>Pterygota</taxon>
        <taxon>Neoptera</taxon>
        <taxon>Paraneoptera</taxon>
        <taxon>Hemiptera</taxon>
        <taxon>Heteroptera</taxon>
        <taxon>Panheteroptera</taxon>
        <taxon>Cimicomorpha</taxon>
        <taxon>Reduviidae</taxon>
        <taxon>Harpactorinae</taxon>
        <taxon>Harpactorini</taxon>
        <taxon>Rhynocoris</taxon>
    </lineage>
</organism>
<evidence type="ECO:0000256" key="11">
    <source>
        <dbReference type="ARBA" id="ARBA00023033"/>
    </source>
</evidence>
<keyword evidence="10 13" id="KW-0408">Iron</keyword>
<evidence type="ECO:0000256" key="1">
    <source>
        <dbReference type="ARBA" id="ARBA00001971"/>
    </source>
</evidence>
<comment type="cofactor">
    <cofactor evidence="1 13">
        <name>heme</name>
        <dbReference type="ChEBI" id="CHEBI:30413"/>
    </cofactor>
</comment>
<keyword evidence="15" id="KW-0812">Transmembrane</keyword>
<comment type="caution">
    <text evidence="16">The sequence shown here is derived from an EMBL/GenBank/DDBJ whole genome shotgun (WGS) entry which is preliminary data.</text>
</comment>
<dbReference type="PANTHER" id="PTHR24291">
    <property type="entry name" value="CYTOCHROME P450 FAMILY 4"/>
    <property type="match status" value="1"/>
</dbReference>
<feature type="transmembrane region" description="Helical" evidence="15">
    <location>
        <begin position="306"/>
        <end position="328"/>
    </location>
</feature>
<gene>
    <name evidence="16" type="ORF">O3M35_001184</name>
</gene>
<keyword evidence="12 15" id="KW-0472">Membrane</keyword>
<evidence type="ECO:0000256" key="14">
    <source>
        <dbReference type="RuleBase" id="RU000461"/>
    </source>
</evidence>
<evidence type="ECO:0000256" key="12">
    <source>
        <dbReference type="ARBA" id="ARBA00023136"/>
    </source>
</evidence>
<evidence type="ECO:0000256" key="4">
    <source>
        <dbReference type="ARBA" id="ARBA00010617"/>
    </source>
</evidence>
<evidence type="ECO:0000256" key="3">
    <source>
        <dbReference type="ARBA" id="ARBA00004406"/>
    </source>
</evidence>
<evidence type="ECO:0008006" key="18">
    <source>
        <dbReference type="Google" id="ProtNLM"/>
    </source>
</evidence>
<evidence type="ECO:0000313" key="16">
    <source>
        <dbReference type="EMBL" id="KAK9512859.1"/>
    </source>
</evidence>
<protein>
    <recommendedName>
        <fullName evidence="18">Cytochrome P450</fullName>
    </recommendedName>
</protein>
<keyword evidence="17" id="KW-1185">Reference proteome</keyword>
<feature type="transmembrane region" description="Helical" evidence="15">
    <location>
        <begin position="6"/>
        <end position="26"/>
    </location>
</feature>
<evidence type="ECO:0000256" key="2">
    <source>
        <dbReference type="ARBA" id="ARBA00004174"/>
    </source>
</evidence>
<dbReference type="InterPro" id="IPR017972">
    <property type="entry name" value="Cyt_P450_CS"/>
</dbReference>
<dbReference type="PROSITE" id="PS00086">
    <property type="entry name" value="CYTOCHROME_P450"/>
    <property type="match status" value="1"/>
</dbReference>
<keyword evidence="5 13" id="KW-0349">Heme</keyword>
<feature type="binding site" description="axial binding residue" evidence="13">
    <location>
        <position position="447"/>
    </location>
    <ligand>
        <name>heme</name>
        <dbReference type="ChEBI" id="CHEBI:30413"/>
    </ligand>
    <ligandPart>
        <name>Fe</name>
        <dbReference type="ChEBI" id="CHEBI:18248"/>
    </ligandPart>
</feature>
<proteinExistence type="inferred from homology"/>
<accession>A0AAW1DU24</accession>
<comment type="subcellular location">
    <subcellularLocation>
        <location evidence="3">Endoplasmic reticulum membrane</location>
        <topology evidence="3">Peripheral membrane protein</topology>
    </subcellularLocation>
    <subcellularLocation>
        <location evidence="2">Microsome membrane</location>
        <topology evidence="2">Peripheral membrane protein</topology>
    </subcellularLocation>
</comment>
<dbReference type="PANTHER" id="PTHR24291:SF189">
    <property type="entry name" value="CYTOCHROME P450 4C3-RELATED"/>
    <property type="match status" value="1"/>
</dbReference>
<dbReference type="PRINTS" id="PR00385">
    <property type="entry name" value="P450"/>
</dbReference>
<keyword evidence="6 13" id="KW-0479">Metal-binding</keyword>
<keyword evidence="9 14" id="KW-0560">Oxidoreductase</keyword>
<sequence length="508" mass="58454">MILVTVLLSVLISFILFRIIKLTMWVRRAKKMTVNIPGPKPLPIIGNALSFTKVKSLEDVLKTSRCLPPANSDKPWHSIRKLWLGPKLIIYLGDPNHIETVLTSKDAVNKDSLYEYFTFILDGMILKNGKEWNDLRKPFNKILTKQMIESCLTTMHQKAIKLCKLWERVAENGKLHNLRPELGNFFADNVCENVCGYELNELDNNKLDLSGTMERAIMLWQKLFFQLPNNLSLTYCRYSQKGRELAKVTRVLTDICIQMLRVNVKRKEALKDNNEEYTKNFIDALLELKARDNLSEEKTARLATDVLLGGFDTISLTAASVLLMLAIFPEHQEAVYQEQLKVVGEDPNIIPTWDQLSNMECLGRVIKETLRLFSPLALIRTPSKDIDLGEYKLPAGSTLYIKLHGVHKNPQFWSHPNEFYPDHFLSEAVINRPKGCYFPFSTGPRGCPAQLYGTIIMKILLSTLLRKYKFETDLKYNELKLKYSTLLEVSDGYHCRINYRNKKSENIS</sequence>
<dbReference type="AlphaFoldDB" id="A0AAW1DU24"/>
<evidence type="ECO:0000256" key="5">
    <source>
        <dbReference type="ARBA" id="ARBA00022617"/>
    </source>
</evidence>
<evidence type="ECO:0000313" key="17">
    <source>
        <dbReference type="Proteomes" id="UP001461498"/>
    </source>
</evidence>
<keyword evidence="7" id="KW-0256">Endoplasmic reticulum</keyword>
<dbReference type="GO" id="GO:0004497">
    <property type="term" value="F:monooxygenase activity"/>
    <property type="evidence" value="ECO:0007669"/>
    <property type="project" value="UniProtKB-KW"/>
</dbReference>
<evidence type="ECO:0000256" key="10">
    <source>
        <dbReference type="ARBA" id="ARBA00023004"/>
    </source>
</evidence>
<dbReference type="InterPro" id="IPR001128">
    <property type="entry name" value="Cyt_P450"/>
</dbReference>
<keyword evidence="15" id="KW-1133">Transmembrane helix</keyword>
<keyword evidence="8" id="KW-0492">Microsome</keyword>